<comment type="caution">
    <text evidence="2">The sequence shown here is derived from an EMBL/GenBank/DDBJ whole genome shotgun (WGS) entry which is preliminary data.</text>
</comment>
<dbReference type="EMBL" id="QEAO01000012">
    <property type="protein sequence ID" value="TPX34719.1"/>
    <property type="molecule type" value="Genomic_DNA"/>
</dbReference>
<reference evidence="2 3" key="1">
    <citation type="journal article" date="2019" name="Sci. Rep.">
        <title>Comparative genomics of chytrid fungi reveal insights into the obligate biotrophic and pathogenic lifestyle of Synchytrium endobioticum.</title>
        <authorList>
            <person name="van de Vossenberg B.T.L.H."/>
            <person name="Warris S."/>
            <person name="Nguyen H.D.T."/>
            <person name="van Gent-Pelzer M.P.E."/>
            <person name="Joly D.L."/>
            <person name="van de Geest H.C."/>
            <person name="Bonants P.J.M."/>
            <person name="Smith D.S."/>
            <person name="Levesque C.A."/>
            <person name="van der Lee T.A.J."/>
        </authorList>
    </citation>
    <scope>NUCLEOTIDE SEQUENCE [LARGE SCALE GENOMIC DNA]</scope>
    <source>
        <strain evidence="2 3">JEL517</strain>
    </source>
</reference>
<dbReference type="OrthoDB" id="10039566at2759"/>
<name>A0A507C6H8_9FUNG</name>
<evidence type="ECO:0000256" key="1">
    <source>
        <dbReference type="SAM" id="Phobius"/>
    </source>
</evidence>
<dbReference type="Proteomes" id="UP000319731">
    <property type="component" value="Unassembled WGS sequence"/>
</dbReference>
<dbReference type="GeneID" id="42003918"/>
<dbReference type="SUPFAM" id="SSF117070">
    <property type="entry name" value="LEA14-like"/>
    <property type="match status" value="1"/>
</dbReference>
<dbReference type="STRING" id="1806994.A0A507C6H8"/>
<accession>A0A507C6H8</accession>
<evidence type="ECO:0000313" key="2">
    <source>
        <dbReference type="EMBL" id="TPX34719.1"/>
    </source>
</evidence>
<dbReference type="Pfam" id="PF12505">
    <property type="entry name" value="DUF3712"/>
    <property type="match status" value="1"/>
</dbReference>
<protein>
    <submittedName>
        <fullName evidence="2">Uncharacterized protein</fullName>
    </submittedName>
</protein>
<dbReference type="InterPro" id="IPR022185">
    <property type="entry name" value="DUF3712"/>
</dbReference>
<sequence length="797" mass="83631">MSSYRASYQRTPLLQDIPARRSSLLSSISSSSPRVLAIVLGSNPSQHQQPQVIYEQIQHPVSDDELKYKIYPDYIETVDVIHRRPWYKRPRCWILCCLLLLVILAIILPVLFLVIIPSIFQNIVNGASIRFDGAGIANATTKSFVLAANLTVLNTGPFDALISFGSNPVQISFSGQRIFDVILPDISAKGGSGQASIKQLVLIVNGTAFAAFAKRLVASETVQLDIYGRADVSALFLTSRGVEVKKTAVLDGMNGLLGAKLIDFGLPPTANISGSSVSSSVYIDNQSSFWVEIGVIYYELSLGNATFANGIANDITITQGINIINSTGVIDSSDGVPAVEKLQGLVNSYVSGDTITLSIKDVGDYNTPSWLRSSVVGIAFPFILPPTSTADVVRDVSFGKQASFQLAAATPYAAKVTIQQISSAMIFPLDVSFPFNTLQLGANVSYSGSPVGVLSTGVLPATGSVQSHLIQSSILGVLAVDSAGQTVFQSFLTDLVSAPSSSTVSISIQGTAGVGMVSSVGNLGLSGLAFKTSWSLNGFGGFEGSGIAGQATITGISTIGFRITVPFNVVNPATTTLSVGDLTFDVYDINAILIGTATISGASLTPGNNYVTASVILLPPPVSVSLIQNFITNIPTALMAKGRHGSTAIASLDAAISTLSFPTVLQAPGLSPILTSAKLGVVQLLPTIISVSVIVDNPFSFDLNVINLESNITSKDHNLGYLSSSQHWTIPGGSKGFQSPAFILNQDLLQSATAAIITLVSGFHLNATTVSHITVVIGTFDPFVLAISETIIASLEL</sequence>
<proteinExistence type="predicted"/>
<keyword evidence="3" id="KW-1185">Reference proteome</keyword>
<feature type="transmembrane region" description="Helical" evidence="1">
    <location>
        <begin position="92"/>
        <end position="120"/>
    </location>
</feature>
<dbReference type="InterPro" id="IPR046368">
    <property type="entry name" value="Tag1"/>
</dbReference>
<keyword evidence="1" id="KW-0472">Membrane</keyword>
<keyword evidence="1" id="KW-1133">Transmembrane helix</keyword>
<organism evidence="2 3">
    <name type="scientific">Synchytrium microbalum</name>
    <dbReference type="NCBI Taxonomy" id="1806994"/>
    <lineage>
        <taxon>Eukaryota</taxon>
        <taxon>Fungi</taxon>
        <taxon>Fungi incertae sedis</taxon>
        <taxon>Chytridiomycota</taxon>
        <taxon>Chytridiomycota incertae sedis</taxon>
        <taxon>Chytridiomycetes</taxon>
        <taxon>Synchytriales</taxon>
        <taxon>Synchytriaceae</taxon>
        <taxon>Synchytrium</taxon>
    </lineage>
</organism>
<evidence type="ECO:0000313" key="3">
    <source>
        <dbReference type="Proteomes" id="UP000319731"/>
    </source>
</evidence>
<dbReference type="GO" id="GO:0000329">
    <property type="term" value="C:fungal-type vacuole membrane"/>
    <property type="evidence" value="ECO:0007669"/>
    <property type="project" value="InterPro"/>
</dbReference>
<dbReference type="RefSeq" id="XP_031025397.1">
    <property type="nucleotide sequence ID" value="XM_031168621.1"/>
</dbReference>
<keyword evidence="1" id="KW-0812">Transmembrane</keyword>
<dbReference type="PANTHER" id="PTHR35895">
    <property type="entry name" value="CHROMOSOME 16, WHOLE GENOME SHOTGUN SEQUENCE"/>
    <property type="match status" value="1"/>
</dbReference>
<gene>
    <name evidence="2" type="ORF">SmJEL517_g02693</name>
</gene>
<dbReference type="PANTHER" id="PTHR35895:SF1">
    <property type="entry name" value="LIPID-BINDING SERUM GLYCOPROTEIN C-TERMINAL DOMAIN-CONTAINING PROTEIN"/>
    <property type="match status" value="1"/>
</dbReference>
<dbReference type="AlphaFoldDB" id="A0A507C6H8"/>